<keyword evidence="3 5" id="KW-1133">Transmembrane helix</keyword>
<evidence type="ECO:0000313" key="7">
    <source>
        <dbReference type="EMBL" id="PZF73881.1"/>
    </source>
</evidence>
<feature type="transmembrane region" description="Helical" evidence="5">
    <location>
        <begin position="168"/>
        <end position="188"/>
    </location>
</feature>
<organism evidence="7 8">
    <name type="scientific">Taibaiella soli</name>
    <dbReference type="NCBI Taxonomy" id="1649169"/>
    <lineage>
        <taxon>Bacteria</taxon>
        <taxon>Pseudomonadati</taxon>
        <taxon>Bacteroidota</taxon>
        <taxon>Chitinophagia</taxon>
        <taxon>Chitinophagales</taxon>
        <taxon>Chitinophagaceae</taxon>
        <taxon>Taibaiella</taxon>
    </lineage>
</organism>
<feature type="transmembrane region" description="Helical" evidence="5">
    <location>
        <begin position="280"/>
        <end position="297"/>
    </location>
</feature>
<dbReference type="GO" id="GO:0016020">
    <property type="term" value="C:membrane"/>
    <property type="evidence" value="ECO:0007669"/>
    <property type="project" value="UniProtKB-SubCell"/>
</dbReference>
<feature type="transmembrane region" description="Helical" evidence="5">
    <location>
        <begin position="54"/>
        <end position="72"/>
    </location>
</feature>
<dbReference type="PANTHER" id="PTHR37422:SF13">
    <property type="entry name" value="LIPOPOLYSACCHARIDE BIOSYNTHESIS PROTEIN PA4999-RELATED"/>
    <property type="match status" value="1"/>
</dbReference>
<dbReference type="Proteomes" id="UP000248745">
    <property type="component" value="Unassembled WGS sequence"/>
</dbReference>
<feature type="transmembrane region" description="Helical" evidence="5">
    <location>
        <begin position="136"/>
        <end position="159"/>
    </location>
</feature>
<dbReference type="Pfam" id="PF04932">
    <property type="entry name" value="Wzy_C"/>
    <property type="match status" value="1"/>
</dbReference>
<keyword evidence="8" id="KW-1185">Reference proteome</keyword>
<name>A0A2W2AF13_9BACT</name>
<accession>A0A2W2AF13</accession>
<gene>
    <name evidence="7" type="ORF">DN068_05940</name>
</gene>
<keyword evidence="2 5" id="KW-0812">Transmembrane</keyword>
<proteinExistence type="predicted"/>
<dbReference type="PANTHER" id="PTHR37422">
    <property type="entry name" value="TEICHURONIC ACID BIOSYNTHESIS PROTEIN TUAE"/>
    <property type="match status" value="1"/>
</dbReference>
<feature type="transmembrane region" description="Helical" evidence="5">
    <location>
        <begin position="397"/>
        <end position="414"/>
    </location>
</feature>
<evidence type="ECO:0000256" key="3">
    <source>
        <dbReference type="ARBA" id="ARBA00022989"/>
    </source>
</evidence>
<evidence type="ECO:0000259" key="6">
    <source>
        <dbReference type="Pfam" id="PF04932"/>
    </source>
</evidence>
<dbReference type="InterPro" id="IPR051533">
    <property type="entry name" value="WaaL-like"/>
</dbReference>
<dbReference type="InterPro" id="IPR007016">
    <property type="entry name" value="O-antigen_ligase-rel_domated"/>
</dbReference>
<evidence type="ECO:0000256" key="5">
    <source>
        <dbReference type="SAM" id="Phobius"/>
    </source>
</evidence>
<reference evidence="7 8" key="1">
    <citation type="submission" date="2018-06" db="EMBL/GenBank/DDBJ databases">
        <title>Mucibacter soli gen. nov., sp. nov., a new member of the family Chitinophagaceae producing mucin.</title>
        <authorList>
            <person name="Kim M.-K."/>
            <person name="Park S."/>
            <person name="Kim T.-S."/>
            <person name="Joung Y."/>
            <person name="Han J.-H."/>
            <person name="Kim S.B."/>
        </authorList>
    </citation>
    <scope>NUCLEOTIDE SEQUENCE [LARGE SCALE GENOMIC DNA]</scope>
    <source>
        <strain evidence="7 8">R1-15</strain>
    </source>
</reference>
<evidence type="ECO:0000256" key="4">
    <source>
        <dbReference type="ARBA" id="ARBA00023136"/>
    </source>
</evidence>
<protein>
    <recommendedName>
        <fullName evidence="6">O-antigen ligase-related domain-containing protein</fullName>
    </recommendedName>
</protein>
<evidence type="ECO:0000256" key="1">
    <source>
        <dbReference type="ARBA" id="ARBA00004141"/>
    </source>
</evidence>
<dbReference type="OrthoDB" id="871774at2"/>
<feature type="transmembrane region" description="Helical" evidence="5">
    <location>
        <begin position="234"/>
        <end position="252"/>
    </location>
</feature>
<dbReference type="RefSeq" id="WP_110997978.1">
    <property type="nucleotide sequence ID" value="NZ_QKTW01000009.1"/>
</dbReference>
<evidence type="ECO:0000313" key="8">
    <source>
        <dbReference type="Proteomes" id="UP000248745"/>
    </source>
</evidence>
<comment type="subcellular location">
    <subcellularLocation>
        <location evidence="1">Membrane</location>
        <topology evidence="1">Multi-pass membrane protein</topology>
    </subcellularLocation>
</comment>
<sequence>MQQSQIINKDWFQPVSITLGLLCILLYALTGNFLCLATPFAFFYCALITINWKTAYWLLLFCIPFSIQIWFLNETLSTSVPDEPMMWLMLLLFGVLFASNPKILPEWWWRNPLVMIILLQFLWLIVAVIYSKELLISVKFLLAKIWFLTSFFVLPVLIFQKKKDFRTAFIVTVIPLMGTVFVIFYRHWQLGFNFRKIEKAINELYYNHVDYSTILSMFFPVACIAFVLSRNQKWWVRGILLFIALFLLPATYLTYARAAMIAIVFAVVIGIAIRIRLVNLIMPVFYGLITLLVVYMSRDHKYIDYRPNFERTYMHTNFTDHMIATFRGQDMSSMERLYRWIAGARMSTANPWTGVGPNAFYYYYKPYTVTSFRTYVSRNDEHSTTHNYFLYMLVEQGWPALILYAILVFVFFYQAQKVYHRFEDKFYRSVTIGIAMMFAAGFINNFFSELLETHKVGSLFYLSIALLVILDRKSKEPIPE</sequence>
<dbReference type="EMBL" id="QKTW01000009">
    <property type="protein sequence ID" value="PZF73881.1"/>
    <property type="molecule type" value="Genomic_DNA"/>
</dbReference>
<feature type="domain" description="O-antigen ligase-related" evidence="6">
    <location>
        <begin position="243"/>
        <end position="404"/>
    </location>
</feature>
<dbReference type="AlphaFoldDB" id="A0A2W2AF13"/>
<keyword evidence="4 5" id="KW-0472">Membrane</keyword>
<feature type="transmembrane region" description="Helical" evidence="5">
    <location>
        <begin position="258"/>
        <end position="275"/>
    </location>
</feature>
<feature type="transmembrane region" description="Helical" evidence="5">
    <location>
        <begin position="426"/>
        <end position="447"/>
    </location>
</feature>
<feature type="transmembrane region" description="Helical" evidence="5">
    <location>
        <begin position="208"/>
        <end position="227"/>
    </location>
</feature>
<feature type="transmembrane region" description="Helical" evidence="5">
    <location>
        <begin position="19"/>
        <end position="47"/>
    </location>
</feature>
<feature type="transmembrane region" description="Helical" evidence="5">
    <location>
        <begin position="84"/>
        <end position="101"/>
    </location>
</feature>
<evidence type="ECO:0000256" key="2">
    <source>
        <dbReference type="ARBA" id="ARBA00022692"/>
    </source>
</evidence>
<feature type="transmembrane region" description="Helical" evidence="5">
    <location>
        <begin position="113"/>
        <end position="130"/>
    </location>
</feature>
<comment type="caution">
    <text evidence="7">The sequence shown here is derived from an EMBL/GenBank/DDBJ whole genome shotgun (WGS) entry which is preliminary data.</text>
</comment>